<reference evidence="2 3" key="1">
    <citation type="submission" date="2023-02" db="EMBL/GenBank/DDBJ databases">
        <title>Genome sequence of Mucilaginibacter jinjuensis strain KACC 16571.</title>
        <authorList>
            <person name="Kim S."/>
            <person name="Heo J."/>
            <person name="Kwon S.-W."/>
        </authorList>
    </citation>
    <scope>NUCLEOTIDE SEQUENCE [LARGE SCALE GENOMIC DNA]</scope>
    <source>
        <strain evidence="2 3">KACC 16571</strain>
    </source>
</reference>
<accession>A0ABY7T047</accession>
<dbReference type="RefSeq" id="WP_273627923.1">
    <property type="nucleotide sequence ID" value="NZ_CP117167.1"/>
</dbReference>
<evidence type="ECO:0000313" key="2">
    <source>
        <dbReference type="EMBL" id="WCT09830.1"/>
    </source>
</evidence>
<evidence type="ECO:0000256" key="1">
    <source>
        <dbReference type="SAM" id="Coils"/>
    </source>
</evidence>
<organism evidence="2 3">
    <name type="scientific">Mucilaginibacter jinjuensis</name>
    <dbReference type="NCBI Taxonomy" id="1176721"/>
    <lineage>
        <taxon>Bacteria</taxon>
        <taxon>Pseudomonadati</taxon>
        <taxon>Bacteroidota</taxon>
        <taxon>Sphingobacteriia</taxon>
        <taxon>Sphingobacteriales</taxon>
        <taxon>Sphingobacteriaceae</taxon>
        <taxon>Mucilaginibacter</taxon>
    </lineage>
</organism>
<name>A0ABY7T047_9SPHI</name>
<dbReference type="EMBL" id="CP117167">
    <property type="protein sequence ID" value="WCT09830.1"/>
    <property type="molecule type" value="Genomic_DNA"/>
</dbReference>
<keyword evidence="3" id="KW-1185">Reference proteome</keyword>
<gene>
    <name evidence="2" type="ORF">PQO05_13940</name>
</gene>
<feature type="coiled-coil region" evidence="1">
    <location>
        <begin position="84"/>
        <end position="111"/>
    </location>
</feature>
<dbReference type="Proteomes" id="UP001216139">
    <property type="component" value="Chromosome"/>
</dbReference>
<evidence type="ECO:0000313" key="3">
    <source>
        <dbReference type="Proteomes" id="UP001216139"/>
    </source>
</evidence>
<proteinExistence type="predicted"/>
<sequence>MIVNLPFFNEIDSDSLTDYYEVDIDFEQRSIELDINFNEESIEPAKLLILKSYLDDLPGIINVAQTEIDNDFKNGEDVKEFLDFHTEELDKDELENLLKDADKNLSVEQQILSVLKLRRIGFYPDEEDELFAVLDFIIDEDISQYILVVKMNSDKAVDHITMES</sequence>
<protein>
    <submittedName>
        <fullName evidence="2">DUF2004 domain-containing protein</fullName>
    </submittedName>
</protein>
<keyword evidence="1" id="KW-0175">Coiled coil</keyword>